<feature type="transmembrane region" description="Helical" evidence="1">
    <location>
        <begin position="53"/>
        <end position="76"/>
    </location>
</feature>
<feature type="transmembrane region" description="Helical" evidence="1">
    <location>
        <begin position="213"/>
        <end position="233"/>
    </location>
</feature>
<feature type="transmembrane region" description="Helical" evidence="1">
    <location>
        <begin position="278"/>
        <end position="296"/>
    </location>
</feature>
<sequence>MKKAYNETWIENLHILNKAEHWAAKKLLTREQLDQAEKAFPQQFYRPGIFVKIGLFIFTLIACSFASGFISMFIIGDGGQENISVISLFCMAGFLFFLEFLIKKRGLYHSGTDNALLYAALGAAAIPILSLFQDLQVWQFCIIFFAITYAATLRYADLLTAAGSFLILILMLGDMMMKFPIGKAILPFGVMILSALVYLIVKKIKSSYYHDCRKLIEILALATFYLGGNYLVVREGNAMLNDLNLPFAPQIPFAQVFYFFTIGIPVAYIFFGLKKHDRVLLITGLLSLALSVYTYKHYFSPFTPAQELAIAGMAMIVLSAAVIKYLHTPKHGLSDEQEGKRKLANLEAILVAQHLGQTPGEDGNVEFGGGNFGGGGSGETY</sequence>
<name>A0ABY4XRP3_9BACT</name>
<evidence type="ECO:0000313" key="3">
    <source>
        <dbReference type="Proteomes" id="UP001055420"/>
    </source>
</evidence>
<feature type="transmembrane region" description="Helical" evidence="1">
    <location>
        <begin position="308"/>
        <end position="326"/>
    </location>
</feature>
<reference evidence="2" key="1">
    <citation type="submission" date="2022-06" db="EMBL/GenBank/DDBJ databases">
        <title>Novel species in genus Dyadobacter.</title>
        <authorList>
            <person name="Ma C."/>
        </authorList>
    </citation>
    <scope>NUCLEOTIDE SEQUENCE</scope>
    <source>
        <strain evidence="2">CY22</strain>
    </source>
</reference>
<feature type="transmembrane region" description="Helical" evidence="1">
    <location>
        <begin position="82"/>
        <end position="102"/>
    </location>
</feature>
<evidence type="ECO:0000256" key="1">
    <source>
        <dbReference type="SAM" id="Phobius"/>
    </source>
</evidence>
<dbReference type="RefSeq" id="WP_235163134.1">
    <property type="nucleotide sequence ID" value="NZ_CP098805.1"/>
</dbReference>
<organism evidence="2 3">
    <name type="scientific">Dyadobacter chenhuakuii</name>
    <dbReference type="NCBI Taxonomy" id="2909339"/>
    <lineage>
        <taxon>Bacteria</taxon>
        <taxon>Pseudomonadati</taxon>
        <taxon>Bacteroidota</taxon>
        <taxon>Cytophagia</taxon>
        <taxon>Cytophagales</taxon>
        <taxon>Spirosomataceae</taxon>
        <taxon>Dyadobacter</taxon>
    </lineage>
</organism>
<dbReference type="Proteomes" id="UP001055420">
    <property type="component" value="Chromosome"/>
</dbReference>
<feature type="transmembrane region" description="Helical" evidence="1">
    <location>
        <begin position="184"/>
        <end position="201"/>
    </location>
</feature>
<evidence type="ECO:0000313" key="2">
    <source>
        <dbReference type="EMBL" id="USJ33113.1"/>
    </source>
</evidence>
<keyword evidence="1" id="KW-1133">Transmembrane helix</keyword>
<proteinExistence type="predicted"/>
<keyword evidence="1" id="KW-0472">Membrane</keyword>
<feature type="transmembrane region" description="Helical" evidence="1">
    <location>
        <begin position="158"/>
        <end position="178"/>
    </location>
</feature>
<accession>A0ABY4XRP3</accession>
<protein>
    <recommendedName>
        <fullName evidence="4">Membrane protein DUF2157</fullName>
    </recommendedName>
</protein>
<keyword evidence="1" id="KW-0812">Transmembrane</keyword>
<gene>
    <name evidence="2" type="ORF">NFI80_10240</name>
</gene>
<evidence type="ECO:0008006" key="4">
    <source>
        <dbReference type="Google" id="ProtNLM"/>
    </source>
</evidence>
<feature type="transmembrane region" description="Helical" evidence="1">
    <location>
        <begin position="137"/>
        <end position="153"/>
    </location>
</feature>
<dbReference type="EMBL" id="CP098805">
    <property type="protein sequence ID" value="USJ33113.1"/>
    <property type="molecule type" value="Genomic_DNA"/>
</dbReference>
<feature type="transmembrane region" description="Helical" evidence="1">
    <location>
        <begin position="253"/>
        <end position="271"/>
    </location>
</feature>
<keyword evidence="3" id="KW-1185">Reference proteome</keyword>
<feature type="transmembrane region" description="Helical" evidence="1">
    <location>
        <begin position="114"/>
        <end position="131"/>
    </location>
</feature>